<accession>A0ABW1P6K8</accession>
<evidence type="ECO:0000256" key="2">
    <source>
        <dbReference type="SAM" id="MobiDB-lite"/>
    </source>
</evidence>
<keyword evidence="6" id="KW-1185">Reference proteome</keyword>
<evidence type="ECO:0000256" key="1">
    <source>
        <dbReference type="ARBA" id="ARBA00006068"/>
    </source>
</evidence>
<evidence type="ECO:0000256" key="3">
    <source>
        <dbReference type="SAM" id="Phobius"/>
    </source>
</evidence>
<protein>
    <submittedName>
        <fullName evidence="5">LCP family protein</fullName>
    </submittedName>
</protein>
<evidence type="ECO:0000313" key="5">
    <source>
        <dbReference type="EMBL" id="MFC6091058.1"/>
    </source>
</evidence>
<keyword evidence="3" id="KW-0812">Transmembrane</keyword>
<organism evidence="5 6">
    <name type="scientific">Saccharothrix lopnurensis</name>
    <dbReference type="NCBI Taxonomy" id="1670621"/>
    <lineage>
        <taxon>Bacteria</taxon>
        <taxon>Bacillati</taxon>
        <taxon>Actinomycetota</taxon>
        <taxon>Actinomycetes</taxon>
        <taxon>Pseudonocardiales</taxon>
        <taxon>Pseudonocardiaceae</taxon>
        <taxon>Saccharothrix</taxon>
    </lineage>
</organism>
<dbReference type="Pfam" id="PF03816">
    <property type="entry name" value="LytR_cpsA_psr"/>
    <property type="match status" value="1"/>
</dbReference>
<dbReference type="Proteomes" id="UP001596220">
    <property type="component" value="Unassembled WGS sequence"/>
</dbReference>
<comment type="similarity">
    <text evidence="1">Belongs to the LytR/CpsA/Psr (LCP) family.</text>
</comment>
<reference evidence="6" key="1">
    <citation type="journal article" date="2019" name="Int. J. Syst. Evol. Microbiol.">
        <title>The Global Catalogue of Microorganisms (GCM) 10K type strain sequencing project: providing services to taxonomists for standard genome sequencing and annotation.</title>
        <authorList>
            <consortium name="The Broad Institute Genomics Platform"/>
            <consortium name="The Broad Institute Genome Sequencing Center for Infectious Disease"/>
            <person name="Wu L."/>
            <person name="Ma J."/>
        </authorList>
    </citation>
    <scope>NUCLEOTIDE SEQUENCE [LARGE SCALE GENOMIC DNA]</scope>
    <source>
        <strain evidence="6">CGMCC 4.7246</strain>
    </source>
</reference>
<dbReference type="InterPro" id="IPR004474">
    <property type="entry name" value="LytR_CpsA_psr"/>
</dbReference>
<proteinExistence type="inferred from homology"/>
<dbReference type="InterPro" id="IPR050922">
    <property type="entry name" value="LytR/CpsA/Psr_CW_biosynth"/>
</dbReference>
<dbReference type="PANTHER" id="PTHR33392">
    <property type="entry name" value="POLYISOPRENYL-TEICHOIC ACID--PEPTIDOGLYCAN TEICHOIC ACID TRANSFERASE TAGU"/>
    <property type="match status" value="1"/>
</dbReference>
<dbReference type="RefSeq" id="WP_380637260.1">
    <property type="nucleotide sequence ID" value="NZ_JBHSQO010000015.1"/>
</dbReference>
<dbReference type="PANTHER" id="PTHR33392:SF6">
    <property type="entry name" value="POLYISOPRENYL-TEICHOIC ACID--PEPTIDOGLYCAN TEICHOIC ACID TRANSFERASE TAGU"/>
    <property type="match status" value="1"/>
</dbReference>
<name>A0ABW1P6K8_9PSEU</name>
<feature type="compositionally biased region" description="Pro residues" evidence="2">
    <location>
        <begin position="327"/>
        <end position="336"/>
    </location>
</feature>
<dbReference type="EMBL" id="JBHSQO010000015">
    <property type="protein sequence ID" value="MFC6091058.1"/>
    <property type="molecule type" value="Genomic_DNA"/>
</dbReference>
<keyword evidence="3" id="KW-1133">Transmembrane helix</keyword>
<feature type="transmembrane region" description="Helical" evidence="3">
    <location>
        <begin position="39"/>
        <end position="62"/>
    </location>
</feature>
<evidence type="ECO:0000313" key="6">
    <source>
        <dbReference type="Proteomes" id="UP001596220"/>
    </source>
</evidence>
<gene>
    <name evidence="5" type="ORF">ACFP3R_17400</name>
</gene>
<evidence type="ECO:0000259" key="4">
    <source>
        <dbReference type="Pfam" id="PF03816"/>
    </source>
</evidence>
<keyword evidence="3" id="KW-0472">Membrane</keyword>
<dbReference type="Gene3D" id="3.40.630.190">
    <property type="entry name" value="LCP protein"/>
    <property type="match status" value="1"/>
</dbReference>
<dbReference type="NCBIfam" id="TIGR00350">
    <property type="entry name" value="lytR_cpsA_psr"/>
    <property type="match status" value="1"/>
</dbReference>
<feature type="domain" description="Cell envelope-related transcriptional attenuator" evidence="4">
    <location>
        <begin position="90"/>
        <end position="246"/>
    </location>
</feature>
<sequence>MTEQEALIREAVAAEADQAVDHREVLAGLRTGRARRRPFALIAVGALTAVAAVVAVAVPLVVDRSAPPAGGGPAPVGQTVLLMGLDDGPRPDAVVVARISPGGAVSALSLPRDTWVDIPGVGPGRLNSAYSRAHEAAGAAGRDADQAGAEAVARTVAQLTGVPVDHHATVPMSAFGELADALGGVEVCLRAPVSDPFSGADLPAGRTTLRGEPALAFLRQRHLLPHGDLDRVLRHQAFLTGALSRVATLADDPAALADLAAVVRRTVRTDPGWDPLEVAALLRPAGPTRSAVIPLGDPIDTGQGTALSADPAAVRAFATGHLSDPDPNTPPPPPPTGDNCVN</sequence>
<comment type="caution">
    <text evidence="5">The sequence shown here is derived from an EMBL/GenBank/DDBJ whole genome shotgun (WGS) entry which is preliminary data.</text>
</comment>
<feature type="region of interest" description="Disordered" evidence="2">
    <location>
        <begin position="319"/>
        <end position="342"/>
    </location>
</feature>